<protein>
    <submittedName>
        <fullName evidence="1">Uncharacterized protein</fullName>
    </submittedName>
</protein>
<sequence length="150" mass="16644">MWDTVQTLTIGILQWSALFDPLREAGITQMGVLQSLTINVDQREVEGYSLEMEEDDSAWLNLPVIEKVHIVVWGSSSTAEPTFELVLMLIRALIPIGAIRMLGGVFDLRAAPGPKTAFRERCKEIAEDQEEEEDGPTAVSLVARHLSLLP</sequence>
<accession>A0A165CLD1</accession>
<dbReference type="AlphaFoldDB" id="A0A165CLD1"/>
<evidence type="ECO:0000313" key="2">
    <source>
        <dbReference type="Proteomes" id="UP000077266"/>
    </source>
</evidence>
<dbReference type="EMBL" id="KV426308">
    <property type="protein sequence ID" value="KZV82682.1"/>
    <property type="molecule type" value="Genomic_DNA"/>
</dbReference>
<gene>
    <name evidence="1" type="ORF">EXIGLDRAFT_778281</name>
</gene>
<reference evidence="1 2" key="1">
    <citation type="journal article" date="2016" name="Mol. Biol. Evol.">
        <title>Comparative Genomics of Early-Diverging Mushroom-Forming Fungi Provides Insights into the Origins of Lignocellulose Decay Capabilities.</title>
        <authorList>
            <person name="Nagy L.G."/>
            <person name="Riley R."/>
            <person name="Tritt A."/>
            <person name="Adam C."/>
            <person name="Daum C."/>
            <person name="Floudas D."/>
            <person name="Sun H."/>
            <person name="Yadav J.S."/>
            <person name="Pangilinan J."/>
            <person name="Larsson K.H."/>
            <person name="Matsuura K."/>
            <person name="Barry K."/>
            <person name="Labutti K."/>
            <person name="Kuo R."/>
            <person name="Ohm R.A."/>
            <person name="Bhattacharya S.S."/>
            <person name="Shirouzu T."/>
            <person name="Yoshinaga Y."/>
            <person name="Martin F.M."/>
            <person name="Grigoriev I.V."/>
            <person name="Hibbett D.S."/>
        </authorList>
    </citation>
    <scope>NUCLEOTIDE SEQUENCE [LARGE SCALE GENOMIC DNA]</scope>
    <source>
        <strain evidence="1 2">HHB12029</strain>
    </source>
</reference>
<evidence type="ECO:0000313" key="1">
    <source>
        <dbReference type="EMBL" id="KZV82682.1"/>
    </source>
</evidence>
<proteinExistence type="predicted"/>
<organism evidence="1 2">
    <name type="scientific">Exidia glandulosa HHB12029</name>
    <dbReference type="NCBI Taxonomy" id="1314781"/>
    <lineage>
        <taxon>Eukaryota</taxon>
        <taxon>Fungi</taxon>
        <taxon>Dikarya</taxon>
        <taxon>Basidiomycota</taxon>
        <taxon>Agaricomycotina</taxon>
        <taxon>Agaricomycetes</taxon>
        <taxon>Auriculariales</taxon>
        <taxon>Exidiaceae</taxon>
        <taxon>Exidia</taxon>
    </lineage>
</organism>
<dbReference type="InParanoid" id="A0A165CLD1"/>
<keyword evidence="2" id="KW-1185">Reference proteome</keyword>
<name>A0A165CLD1_EXIGL</name>
<dbReference type="Proteomes" id="UP000077266">
    <property type="component" value="Unassembled WGS sequence"/>
</dbReference>